<organism evidence="3 4">
    <name type="scientific">Megaselia scalaris</name>
    <name type="common">Humpbacked fly</name>
    <name type="synonym">Phora scalaris</name>
    <dbReference type="NCBI Taxonomy" id="36166"/>
    <lineage>
        <taxon>Eukaryota</taxon>
        <taxon>Metazoa</taxon>
        <taxon>Ecdysozoa</taxon>
        <taxon>Arthropoda</taxon>
        <taxon>Hexapoda</taxon>
        <taxon>Insecta</taxon>
        <taxon>Pterygota</taxon>
        <taxon>Neoptera</taxon>
        <taxon>Endopterygota</taxon>
        <taxon>Diptera</taxon>
        <taxon>Brachycera</taxon>
        <taxon>Muscomorpha</taxon>
        <taxon>Platypezoidea</taxon>
        <taxon>Phoridae</taxon>
        <taxon>Megaseliini</taxon>
        <taxon>Megaselia</taxon>
    </lineage>
</organism>
<dbReference type="EMBL" id="CAQQ02132809">
    <property type="status" value="NOT_ANNOTATED_CDS"/>
    <property type="molecule type" value="Genomic_DNA"/>
</dbReference>
<sequence>EFFLNVKDLTRHILTEKPSKHFDEWRKQESELQEKYNSSRKQVHEALCDNVDTRTALENLRDLVSTSNIYIRDNKDSLNALLLRKIAQYITDMLHIFGVISGPRGGIGFPVGGNEDSTDILKLCDEIRDEILPNLGVRLEDKDGGAFAVKLVDKDTLLKEKEAKKRAEQEKAAEKEKKKAAAAALAAAKEAQKKIDPKKMFLTETDKYSAFDENGLPTLDKDGKEVSKGQLKKLQKLQQQQETKYKEYLASVTGA</sequence>
<dbReference type="GO" id="GO:0005524">
    <property type="term" value="F:ATP binding"/>
    <property type="evidence" value="ECO:0007669"/>
    <property type="project" value="InterPro"/>
</dbReference>
<dbReference type="Proteomes" id="UP000015102">
    <property type="component" value="Unassembled WGS sequence"/>
</dbReference>
<dbReference type="STRING" id="36166.T1GS43"/>
<evidence type="ECO:0000256" key="1">
    <source>
        <dbReference type="ARBA" id="ARBA00039362"/>
    </source>
</evidence>
<dbReference type="HOGENOM" id="CLU_013528_3_0_1"/>
<reference evidence="4" key="1">
    <citation type="submission" date="2013-02" db="EMBL/GenBank/DDBJ databases">
        <authorList>
            <person name="Hughes D."/>
        </authorList>
    </citation>
    <scope>NUCLEOTIDE SEQUENCE</scope>
    <source>
        <strain>Durham</strain>
        <strain evidence="4">NC isolate 2 -- Noor lab</strain>
    </source>
</reference>
<dbReference type="SUPFAM" id="SSF47323">
    <property type="entry name" value="Anticodon-binding domain of a subclass of class I aminoacyl-tRNA synthetases"/>
    <property type="match status" value="1"/>
</dbReference>
<feature type="coiled-coil region" evidence="2">
    <location>
        <begin position="157"/>
        <end position="191"/>
    </location>
</feature>
<dbReference type="PANTHER" id="PTHR10890:SF3">
    <property type="entry name" value="CYSTEINE--TRNA LIGASE, CYTOPLASMIC"/>
    <property type="match status" value="1"/>
</dbReference>
<dbReference type="OMA" id="RNIAREH"/>
<dbReference type="GO" id="GO:0006423">
    <property type="term" value="P:cysteinyl-tRNA aminoacylation"/>
    <property type="evidence" value="ECO:0007669"/>
    <property type="project" value="TreeGrafter"/>
</dbReference>
<dbReference type="EnsemblMetazoa" id="MESCA006491-RA">
    <property type="protein sequence ID" value="MESCA006491-PA"/>
    <property type="gene ID" value="MESCA006491"/>
</dbReference>
<dbReference type="GO" id="GO:0005737">
    <property type="term" value="C:cytoplasm"/>
    <property type="evidence" value="ECO:0007669"/>
    <property type="project" value="TreeGrafter"/>
</dbReference>
<reference evidence="3" key="2">
    <citation type="submission" date="2015-06" db="UniProtKB">
        <authorList>
            <consortium name="EnsemblMetazoa"/>
        </authorList>
    </citation>
    <scope>IDENTIFICATION</scope>
</reference>
<evidence type="ECO:0000313" key="4">
    <source>
        <dbReference type="Proteomes" id="UP000015102"/>
    </source>
</evidence>
<evidence type="ECO:0000256" key="2">
    <source>
        <dbReference type="SAM" id="Coils"/>
    </source>
</evidence>
<dbReference type="InterPro" id="IPR024909">
    <property type="entry name" value="Cys-tRNA/MSH_ligase"/>
</dbReference>
<name>T1GS43_MEGSC</name>
<evidence type="ECO:0000313" key="3">
    <source>
        <dbReference type="EnsemblMetazoa" id="MESCA006491-PA"/>
    </source>
</evidence>
<dbReference type="AlphaFoldDB" id="T1GS43"/>
<proteinExistence type="predicted"/>
<keyword evidence="4" id="KW-1185">Reference proteome</keyword>
<protein>
    <recommendedName>
        <fullName evidence="1">Cysteine--tRNA ligase, cytoplasmic</fullName>
    </recommendedName>
</protein>
<dbReference type="GO" id="GO:0004817">
    <property type="term" value="F:cysteine-tRNA ligase activity"/>
    <property type="evidence" value="ECO:0007669"/>
    <property type="project" value="TreeGrafter"/>
</dbReference>
<dbReference type="InterPro" id="IPR009080">
    <property type="entry name" value="tRNAsynth_Ia_anticodon-bd"/>
</dbReference>
<dbReference type="PANTHER" id="PTHR10890">
    <property type="entry name" value="CYSTEINYL-TRNA SYNTHETASE"/>
    <property type="match status" value="1"/>
</dbReference>
<accession>T1GS43</accession>
<keyword evidence="2" id="KW-0175">Coiled coil</keyword>